<proteinExistence type="predicted"/>
<accession>A0A9P5SPS6</accession>
<name>A0A9P5SPS6_9FUNG</name>
<feature type="compositionally biased region" description="Low complexity" evidence="1">
    <location>
        <begin position="466"/>
        <end position="483"/>
    </location>
</feature>
<dbReference type="Proteomes" id="UP000696485">
    <property type="component" value="Unassembled WGS sequence"/>
</dbReference>
<feature type="compositionally biased region" description="Polar residues" evidence="1">
    <location>
        <begin position="155"/>
        <end position="176"/>
    </location>
</feature>
<evidence type="ECO:0000313" key="3">
    <source>
        <dbReference type="Proteomes" id="UP000696485"/>
    </source>
</evidence>
<feature type="region of interest" description="Disordered" evidence="1">
    <location>
        <begin position="461"/>
        <end position="513"/>
    </location>
</feature>
<dbReference type="EMBL" id="JAAAUY010000122">
    <property type="protein sequence ID" value="KAF9334956.1"/>
    <property type="molecule type" value="Genomic_DNA"/>
</dbReference>
<gene>
    <name evidence="2" type="ORF">BG006_001191</name>
</gene>
<organism evidence="2 3">
    <name type="scientific">Podila minutissima</name>
    <dbReference type="NCBI Taxonomy" id="64525"/>
    <lineage>
        <taxon>Eukaryota</taxon>
        <taxon>Fungi</taxon>
        <taxon>Fungi incertae sedis</taxon>
        <taxon>Mucoromycota</taxon>
        <taxon>Mortierellomycotina</taxon>
        <taxon>Mortierellomycetes</taxon>
        <taxon>Mortierellales</taxon>
        <taxon>Mortierellaceae</taxon>
        <taxon>Podila</taxon>
    </lineage>
</organism>
<feature type="region of interest" description="Disordered" evidence="1">
    <location>
        <begin position="398"/>
        <end position="426"/>
    </location>
</feature>
<feature type="compositionally biased region" description="Basic residues" evidence="1">
    <location>
        <begin position="31"/>
        <end position="42"/>
    </location>
</feature>
<protein>
    <submittedName>
        <fullName evidence="2">Uncharacterized protein</fullName>
    </submittedName>
</protein>
<feature type="compositionally biased region" description="Basic and acidic residues" evidence="1">
    <location>
        <begin position="178"/>
        <end position="194"/>
    </location>
</feature>
<evidence type="ECO:0000256" key="1">
    <source>
        <dbReference type="SAM" id="MobiDB-lite"/>
    </source>
</evidence>
<keyword evidence="3" id="KW-1185">Reference proteome</keyword>
<feature type="region of interest" description="Disordered" evidence="1">
    <location>
        <begin position="1"/>
        <end position="51"/>
    </location>
</feature>
<feature type="region of interest" description="Disordered" evidence="1">
    <location>
        <begin position="66"/>
        <end position="207"/>
    </location>
</feature>
<dbReference type="AlphaFoldDB" id="A0A9P5SPS6"/>
<reference evidence="2" key="1">
    <citation type="journal article" date="2020" name="Fungal Divers.">
        <title>Resolving the Mortierellaceae phylogeny through synthesis of multi-gene phylogenetics and phylogenomics.</title>
        <authorList>
            <person name="Vandepol N."/>
            <person name="Liber J."/>
            <person name="Desiro A."/>
            <person name="Na H."/>
            <person name="Kennedy M."/>
            <person name="Barry K."/>
            <person name="Grigoriev I.V."/>
            <person name="Miller A.N."/>
            <person name="O'Donnell K."/>
            <person name="Stajich J.E."/>
            <person name="Bonito G."/>
        </authorList>
    </citation>
    <scope>NUCLEOTIDE SEQUENCE</scope>
    <source>
        <strain evidence="2">NVP1</strain>
    </source>
</reference>
<sequence>MLHQFDANAIPHPQSHQDTKQHQQGQQQQQQHHHHHHHHYHSHQGQEQEHHKNLIHDAGFVQTLYGGDHRPANYHQGQDGMSHMVPISSSNLEQPSPLMLNREPVYPQHPHHRHPALESDSSQSPQPTMLPPENTGQGLDQQFQRKRSLSVPLLFSNQNPGVESPSKSGNSTSNAQEDNEHRQQEHHMDTDMESSHTSTTTALPQPVLATMTGYSHTRMDRSSNRILSSMLPQRHRVVYGRDSGDHDNTYLNDLSGSHSHPHHYQLYYNHSIFRHSHRGLFTQHHHHHRPFQYHSHRHQGPHHHQYLAYYNPFSHRKFPAHQHWATSAQRDYHLSTIGRIGRISGGHEEEADTAEFVEPMPILGTGTDLVLRAAQGSPGITKTQYRSRLPVHLRHITSRSSRRPAVYINPLQQQQQQQLEQRSTKDGDDMVKRILDGLDCNGSTTVLPLEHLLDTPLFSDQARQETTVSSSSSSSTRNMSQSTRDGLSSSGSRVPPPQESRRVTARSSLSDSTESAIKRFSDLSISSSSNMSTEASSSLRNRLWKTQRGGLANLIQNTGPSPAGAGTTNAVDRLVEEMNKWAV</sequence>
<evidence type="ECO:0000313" key="2">
    <source>
        <dbReference type="EMBL" id="KAF9334956.1"/>
    </source>
</evidence>
<comment type="caution">
    <text evidence="2">The sequence shown here is derived from an EMBL/GenBank/DDBJ whole genome shotgun (WGS) entry which is preliminary data.</text>
</comment>